<protein>
    <submittedName>
        <fullName evidence="1">Uncharacterized protein</fullName>
    </submittedName>
</protein>
<reference evidence="1" key="1">
    <citation type="submission" date="2014-11" db="EMBL/GenBank/DDBJ databases">
        <authorList>
            <person name="Amaro Gonzalez C."/>
        </authorList>
    </citation>
    <scope>NUCLEOTIDE SEQUENCE</scope>
</reference>
<dbReference type="AlphaFoldDB" id="A0A0E9RQ53"/>
<proteinExistence type="predicted"/>
<evidence type="ECO:0000313" key="1">
    <source>
        <dbReference type="EMBL" id="JAH30488.1"/>
    </source>
</evidence>
<name>A0A0E9RQ53_ANGAN</name>
<reference evidence="1" key="2">
    <citation type="journal article" date="2015" name="Fish Shellfish Immunol.">
        <title>Early steps in the European eel (Anguilla anguilla)-Vibrio vulnificus interaction in the gills: Role of the RtxA13 toxin.</title>
        <authorList>
            <person name="Callol A."/>
            <person name="Pajuelo D."/>
            <person name="Ebbesson L."/>
            <person name="Teles M."/>
            <person name="MacKenzie S."/>
            <person name="Amaro C."/>
        </authorList>
    </citation>
    <scope>NUCLEOTIDE SEQUENCE</scope>
</reference>
<sequence>MLFHQLIAHTLHILQLCQSQKIL</sequence>
<organism evidence="1">
    <name type="scientific">Anguilla anguilla</name>
    <name type="common">European freshwater eel</name>
    <name type="synonym">Muraena anguilla</name>
    <dbReference type="NCBI Taxonomy" id="7936"/>
    <lineage>
        <taxon>Eukaryota</taxon>
        <taxon>Metazoa</taxon>
        <taxon>Chordata</taxon>
        <taxon>Craniata</taxon>
        <taxon>Vertebrata</taxon>
        <taxon>Euteleostomi</taxon>
        <taxon>Actinopterygii</taxon>
        <taxon>Neopterygii</taxon>
        <taxon>Teleostei</taxon>
        <taxon>Anguilliformes</taxon>
        <taxon>Anguillidae</taxon>
        <taxon>Anguilla</taxon>
    </lineage>
</organism>
<dbReference type="EMBL" id="GBXM01078089">
    <property type="protein sequence ID" value="JAH30488.1"/>
    <property type="molecule type" value="Transcribed_RNA"/>
</dbReference>
<accession>A0A0E9RQ53</accession>